<evidence type="ECO:0000256" key="1">
    <source>
        <dbReference type="SAM" id="MobiDB-lite"/>
    </source>
</evidence>
<evidence type="ECO:0000313" key="4">
    <source>
        <dbReference type="EMBL" id="BAW80628.1"/>
    </source>
</evidence>
<name>A0A1Q2SNA7_9GAMM</name>
<feature type="region of interest" description="Disordered" evidence="1">
    <location>
        <begin position="132"/>
        <end position="160"/>
    </location>
</feature>
<keyword evidence="2" id="KW-1133">Transmembrane helix</keyword>
<feature type="domain" description="AsmA" evidence="3">
    <location>
        <begin position="1"/>
        <end position="152"/>
    </location>
</feature>
<evidence type="ECO:0000256" key="2">
    <source>
        <dbReference type="SAM" id="Phobius"/>
    </source>
</evidence>
<dbReference type="Proteomes" id="UP000243679">
    <property type="component" value="Chromosome"/>
</dbReference>
<dbReference type="Pfam" id="PF05170">
    <property type="entry name" value="AsmA"/>
    <property type="match status" value="1"/>
</dbReference>
<dbReference type="EMBL" id="AP014836">
    <property type="protein sequence ID" value="BAW80628.1"/>
    <property type="molecule type" value="Genomic_DNA"/>
</dbReference>
<accession>A0A1Q2SNA7</accession>
<dbReference type="AlphaFoldDB" id="A0A1Q2SNA7"/>
<proteinExistence type="predicted"/>
<keyword evidence="2" id="KW-0472">Membrane</keyword>
<reference evidence="4 5" key="1">
    <citation type="journal article" date="2017" name="ISME J.">
        <title>An acid-tolerant ammonia-oxidizing ?-proteobacterium from soil.</title>
        <authorList>
            <person name="Hayatsu M."/>
            <person name="Tago K."/>
            <person name="Uchiyama I."/>
            <person name="Toyoda A."/>
            <person name="Wang Y."/>
            <person name="Shimomura Y."/>
            <person name="Okubo T."/>
            <person name="Kurisu F."/>
            <person name="Hirono Y."/>
            <person name="Nonaka K."/>
            <person name="Akiyama H."/>
            <person name="Itoh T."/>
            <person name="Takami H."/>
        </authorList>
    </citation>
    <scope>NUCLEOTIDE SEQUENCE [LARGE SCALE GENOMIC DNA]</scope>
    <source>
        <strain evidence="4 5">TAO100</strain>
    </source>
</reference>
<dbReference type="OrthoDB" id="5615627at2"/>
<keyword evidence="5" id="KW-1185">Reference proteome</keyword>
<feature type="compositionally biased region" description="Low complexity" evidence="1">
    <location>
        <begin position="133"/>
        <end position="160"/>
    </location>
</feature>
<organism evidence="4 5">
    <name type="scientific">Candidatus Nitrosoglobus terrae</name>
    <dbReference type="NCBI Taxonomy" id="1630141"/>
    <lineage>
        <taxon>Bacteria</taxon>
        <taxon>Pseudomonadati</taxon>
        <taxon>Pseudomonadota</taxon>
        <taxon>Gammaproteobacteria</taxon>
        <taxon>Chromatiales</taxon>
        <taxon>Chromatiaceae</taxon>
        <taxon>Candidatus Nitrosoglobus</taxon>
    </lineage>
</organism>
<dbReference type="RefSeq" id="WP_096527150.1">
    <property type="nucleotide sequence ID" value="NZ_AP014836.1"/>
</dbReference>
<evidence type="ECO:0000313" key="5">
    <source>
        <dbReference type="Proteomes" id="UP000243679"/>
    </source>
</evidence>
<feature type="transmembrane region" description="Helical" evidence="2">
    <location>
        <begin position="7"/>
        <end position="27"/>
    </location>
</feature>
<protein>
    <submittedName>
        <fullName evidence="4">Hypothetical conserved protein</fullName>
    </submittedName>
</protein>
<gene>
    <name evidence="4" type="ORF">TAO_1258</name>
</gene>
<sequence>MKTLGKIIFGVLITLLIIISIALYFAWSNLDSIAAGAIEKYGSQAIGTPVTVGKVEILLEKGTAQINNLTIGNPQGYQSDHVMEIGTIQAGLDISSLKTNTIVVNEIVIDGAGINAEIKGTQSNLTQIRDNLKQQASSAEPSAQPAETETETTTEQKPAAPGKKFIVKAFRFTNGQATALIDAVNIKQAIKIPDISLQDIGAKSGGVAGSELAQQILQPVIEKVMEQVRNQTGKQAIDTLKETGKKALENLLK</sequence>
<dbReference type="InterPro" id="IPR007844">
    <property type="entry name" value="AsmA"/>
</dbReference>
<keyword evidence="2" id="KW-0812">Transmembrane</keyword>
<evidence type="ECO:0000259" key="3">
    <source>
        <dbReference type="Pfam" id="PF05170"/>
    </source>
</evidence>
<dbReference type="KEGG" id="ntt:TAO_1258"/>